<name>A0A2P2PUD0_RHIMU</name>
<dbReference type="EMBL" id="GGEC01077870">
    <property type="protein sequence ID" value="MBX58354.1"/>
    <property type="molecule type" value="Transcribed_RNA"/>
</dbReference>
<organism evidence="1">
    <name type="scientific">Rhizophora mucronata</name>
    <name type="common">Asiatic mangrove</name>
    <dbReference type="NCBI Taxonomy" id="61149"/>
    <lineage>
        <taxon>Eukaryota</taxon>
        <taxon>Viridiplantae</taxon>
        <taxon>Streptophyta</taxon>
        <taxon>Embryophyta</taxon>
        <taxon>Tracheophyta</taxon>
        <taxon>Spermatophyta</taxon>
        <taxon>Magnoliopsida</taxon>
        <taxon>eudicotyledons</taxon>
        <taxon>Gunneridae</taxon>
        <taxon>Pentapetalae</taxon>
        <taxon>rosids</taxon>
        <taxon>fabids</taxon>
        <taxon>Malpighiales</taxon>
        <taxon>Rhizophoraceae</taxon>
        <taxon>Rhizophora</taxon>
    </lineage>
</organism>
<protein>
    <submittedName>
        <fullName evidence="1">Uncharacterized protein</fullName>
    </submittedName>
</protein>
<accession>A0A2P2PUD0</accession>
<sequence length="50" mass="5794">MLIGKYVELRLSSILFLSLYIHICTFHRFCYDSLGLLVLPSVDFLGHVYS</sequence>
<proteinExistence type="predicted"/>
<dbReference type="AlphaFoldDB" id="A0A2P2PUD0"/>
<reference evidence="1" key="1">
    <citation type="submission" date="2018-02" db="EMBL/GenBank/DDBJ databases">
        <title>Rhizophora mucronata_Transcriptome.</title>
        <authorList>
            <person name="Meera S.P."/>
            <person name="Sreeshan A."/>
            <person name="Augustine A."/>
        </authorList>
    </citation>
    <scope>NUCLEOTIDE SEQUENCE</scope>
    <source>
        <tissue evidence="1">Leaf</tissue>
    </source>
</reference>
<evidence type="ECO:0000313" key="1">
    <source>
        <dbReference type="EMBL" id="MBX58354.1"/>
    </source>
</evidence>